<dbReference type="GO" id="GO:0046872">
    <property type="term" value="F:metal ion binding"/>
    <property type="evidence" value="ECO:0007669"/>
    <property type="project" value="UniProtKB-KW"/>
</dbReference>
<proteinExistence type="inferred from homology"/>
<keyword evidence="6" id="KW-0479">Metal-binding</keyword>
<keyword evidence="7" id="KW-0547">Nucleotide-binding</keyword>
<evidence type="ECO:0000256" key="2">
    <source>
        <dbReference type="ARBA" id="ARBA00008276"/>
    </source>
</evidence>
<comment type="caution">
    <text evidence="13">The sequence shown here is derived from an EMBL/GenBank/DDBJ whole genome shotgun (WGS) entry which is preliminary data.</text>
</comment>
<dbReference type="GO" id="GO:0006730">
    <property type="term" value="P:one-carbon metabolic process"/>
    <property type="evidence" value="ECO:0007669"/>
    <property type="project" value="UniProtKB-KW"/>
</dbReference>
<dbReference type="AlphaFoldDB" id="A0AAN9G5K5"/>
<dbReference type="Gene3D" id="3.90.190.20">
    <property type="entry name" value="Mur ligase, C-terminal domain"/>
    <property type="match status" value="1"/>
</dbReference>
<dbReference type="Gene3D" id="3.40.1190.10">
    <property type="entry name" value="Mur-like, catalytic domain"/>
    <property type="match status" value="1"/>
</dbReference>
<name>A0AAN9G5K5_9CAEN</name>
<dbReference type="EC" id="6.3.2.17" evidence="3"/>
<dbReference type="InterPro" id="IPR036565">
    <property type="entry name" value="Mur-like_cat_sf"/>
</dbReference>
<evidence type="ECO:0000256" key="9">
    <source>
        <dbReference type="ARBA" id="ARBA00022842"/>
    </source>
</evidence>
<dbReference type="GO" id="GO:0005739">
    <property type="term" value="C:mitochondrion"/>
    <property type="evidence" value="ECO:0007669"/>
    <property type="project" value="TreeGrafter"/>
</dbReference>
<organism evidence="13 14">
    <name type="scientific">Littorina saxatilis</name>
    <dbReference type="NCBI Taxonomy" id="31220"/>
    <lineage>
        <taxon>Eukaryota</taxon>
        <taxon>Metazoa</taxon>
        <taxon>Spiralia</taxon>
        <taxon>Lophotrochozoa</taxon>
        <taxon>Mollusca</taxon>
        <taxon>Gastropoda</taxon>
        <taxon>Caenogastropoda</taxon>
        <taxon>Littorinimorpha</taxon>
        <taxon>Littorinoidea</taxon>
        <taxon>Littorinidae</taxon>
        <taxon>Littorina</taxon>
    </lineage>
</organism>
<evidence type="ECO:0000256" key="4">
    <source>
        <dbReference type="ARBA" id="ARBA00022563"/>
    </source>
</evidence>
<dbReference type="PROSITE" id="PS01012">
    <property type="entry name" value="FOLYLPOLYGLU_SYNT_2"/>
    <property type="match status" value="1"/>
</dbReference>
<keyword evidence="4" id="KW-0554">One-carbon metabolism</keyword>
<dbReference type="GO" id="GO:0004326">
    <property type="term" value="F:tetrahydrofolylpolyglutamate synthase activity"/>
    <property type="evidence" value="ECO:0007669"/>
    <property type="project" value="UniProtKB-EC"/>
</dbReference>
<accession>A0AAN9G5K5</accession>
<gene>
    <name evidence="13" type="ORF">V1264_006266</name>
</gene>
<dbReference type="InterPro" id="IPR036615">
    <property type="entry name" value="Mur_ligase_C_dom_sf"/>
</dbReference>
<sequence length="646" mass="70676">MATRGLGHSARAFPRFVTKLTDKGSCAGPSVALTRQNTGRLFAFPDLSLGLQTHTGVRGMASSSAASDLTAHKHHNKPSYTEAVKALNSLQSNAETIKRSLEHRNESRKHNIARMVDYLQRAGLTVEDIDKLNVIHVTGTKGKGSTCAFAESILRQYGYKTGTFSSPHLIEVRERIRINGHPIDQELFSTAFWDVYNRLKSTEDRGEGGMPHYFGFLTVMAFHVFVREGVDVVLLEVGIGGQYDSTNVVSSPVVCGISSLDLDHTSLLGHTLEEIAWHKAGIFKKGAPAVTVEQPDSAMQVLLERSQEIQCPLYLAPPLMLEELCSKQADLGIAGPKQLYNAALAVQLCTIWLSAQHKGGQTEDEQHGCASSLDSIPVRHSTGLSQQMITGLCECRWPGRTQTVHAEGVTYYLDGAHTTDSMQQCVQWFQQAAEKERTGLRCKVSRALVFNMTGDRPVSALLNSLKVCEFQRAAFCPNVVSTIASENIPDQMNLTVEQDTVVRKCARNQQSWDKLFSDSSAKEFQSHPVAASMTDAPPGCGEDVYLDSVDFTRNSDDHVVSRLGDTCDLVSPQECESKLFPCISSALQWATQRGEVAVARPKESAAAVGHRHEQSRSGHTHVQVLVTGSLHLVGGVLELISPHMNN</sequence>
<dbReference type="PANTHER" id="PTHR11136:SF5">
    <property type="entry name" value="FOLYLPOLYGLUTAMATE SYNTHASE, MITOCHONDRIAL"/>
    <property type="match status" value="1"/>
</dbReference>
<dbReference type="InterPro" id="IPR001645">
    <property type="entry name" value="Folylpolyglutamate_synth"/>
</dbReference>
<evidence type="ECO:0000256" key="10">
    <source>
        <dbReference type="ARBA" id="ARBA00030592"/>
    </source>
</evidence>
<evidence type="ECO:0000313" key="14">
    <source>
        <dbReference type="Proteomes" id="UP001374579"/>
    </source>
</evidence>
<reference evidence="13 14" key="1">
    <citation type="submission" date="2024-02" db="EMBL/GenBank/DDBJ databases">
        <title>Chromosome-scale genome assembly of the rough periwinkle Littorina saxatilis.</title>
        <authorList>
            <person name="De Jode A."/>
            <person name="Faria R."/>
            <person name="Formenti G."/>
            <person name="Sims Y."/>
            <person name="Smith T.P."/>
            <person name="Tracey A."/>
            <person name="Wood J.M.D."/>
            <person name="Zagrodzka Z.B."/>
            <person name="Johannesson K."/>
            <person name="Butlin R.K."/>
            <person name="Leder E.H."/>
        </authorList>
    </citation>
    <scope>NUCLEOTIDE SEQUENCE [LARGE SCALE GENOMIC DNA]</scope>
    <source>
        <strain evidence="13">Snail1</strain>
        <tissue evidence="13">Muscle</tissue>
    </source>
</reference>
<evidence type="ECO:0000313" key="13">
    <source>
        <dbReference type="EMBL" id="KAK7094760.1"/>
    </source>
</evidence>
<comment type="pathway">
    <text evidence="1">Cofactor biosynthesis; tetrahydrofolylpolyglutamate biosynthesis.</text>
</comment>
<evidence type="ECO:0000256" key="12">
    <source>
        <dbReference type="ARBA" id="ARBA00047493"/>
    </source>
</evidence>
<dbReference type="Proteomes" id="UP001374579">
    <property type="component" value="Unassembled WGS sequence"/>
</dbReference>
<dbReference type="SUPFAM" id="SSF53623">
    <property type="entry name" value="MurD-like peptide ligases, catalytic domain"/>
    <property type="match status" value="1"/>
</dbReference>
<dbReference type="SUPFAM" id="SSF53244">
    <property type="entry name" value="MurD-like peptide ligases, peptide-binding domain"/>
    <property type="match status" value="1"/>
</dbReference>
<evidence type="ECO:0000256" key="7">
    <source>
        <dbReference type="ARBA" id="ARBA00022741"/>
    </source>
</evidence>
<evidence type="ECO:0000256" key="11">
    <source>
        <dbReference type="ARBA" id="ARBA00030876"/>
    </source>
</evidence>
<dbReference type="GO" id="GO:0005524">
    <property type="term" value="F:ATP binding"/>
    <property type="evidence" value="ECO:0007669"/>
    <property type="project" value="UniProtKB-KW"/>
</dbReference>
<dbReference type="InterPro" id="IPR018109">
    <property type="entry name" value="Folylpolyglutamate_synth_CS"/>
</dbReference>
<dbReference type="PANTHER" id="PTHR11136">
    <property type="entry name" value="FOLYLPOLYGLUTAMATE SYNTHASE-RELATED"/>
    <property type="match status" value="1"/>
</dbReference>
<keyword evidence="14" id="KW-1185">Reference proteome</keyword>
<keyword evidence="9" id="KW-0460">Magnesium</keyword>
<dbReference type="GO" id="GO:0005829">
    <property type="term" value="C:cytosol"/>
    <property type="evidence" value="ECO:0007669"/>
    <property type="project" value="TreeGrafter"/>
</dbReference>
<keyword evidence="8" id="KW-0067">ATP-binding</keyword>
<keyword evidence="5" id="KW-0436">Ligase</keyword>
<dbReference type="EMBL" id="JBAMIC010000018">
    <property type="protein sequence ID" value="KAK7094760.1"/>
    <property type="molecule type" value="Genomic_DNA"/>
</dbReference>
<protein>
    <recommendedName>
        <fullName evidence="3">tetrahydrofolate synthase</fullName>
        <ecNumber evidence="3">6.3.2.17</ecNumber>
    </recommendedName>
    <alternativeName>
        <fullName evidence="11">Folylpoly-gamma-glutamate synthetase</fullName>
    </alternativeName>
    <alternativeName>
        <fullName evidence="10">Tetrahydrofolylpolyglutamate synthase</fullName>
    </alternativeName>
</protein>
<comment type="similarity">
    <text evidence="2">Belongs to the folylpolyglutamate synthase family.</text>
</comment>
<evidence type="ECO:0000256" key="6">
    <source>
        <dbReference type="ARBA" id="ARBA00022723"/>
    </source>
</evidence>
<evidence type="ECO:0000256" key="5">
    <source>
        <dbReference type="ARBA" id="ARBA00022598"/>
    </source>
</evidence>
<evidence type="ECO:0000256" key="3">
    <source>
        <dbReference type="ARBA" id="ARBA00013025"/>
    </source>
</evidence>
<evidence type="ECO:0000256" key="8">
    <source>
        <dbReference type="ARBA" id="ARBA00022840"/>
    </source>
</evidence>
<dbReference type="FunFam" id="3.40.1190.10:FF:000008">
    <property type="entry name" value="Folylpolyglutamate synthase"/>
    <property type="match status" value="1"/>
</dbReference>
<comment type="catalytic activity">
    <reaction evidence="12">
        <text>(6S)-5,6,7,8-tetrahydrofolyl-(gamma-L-Glu)(n) + L-glutamate + ATP = (6S)-5,6,7,8-tetrahydrofolyl-(gamma-L-Glu)(n+1) + ADP + phosphate + H(+)</text>
        <dbReference type="Rhea" id="RHEA:10580"/>
        <dbReference type="Rhea" id="RHEA-COMP:14738"/>
        <dbReference type="Rhea" id="RHEA-COMP:14740"/>
        <dbReference type="ChEBI" id="CHEBI:15378"/>
        <dbReference type="ChEBI" id="CHEBI:29985"/>
        <dbReference type="ChEBI" id="CHEBI:30616"/>
        <dbReference type="ChEBI" id="CHEBI:43474"/>
        <dbReference type="ChEBI" id="CHEBI:141005"/>
        <dbReference type="ChEBI" id="CHEBI:456216"/>
        <dbReference type="EC" id="6.3.2.17"/>
    </reaction>
</comment>
<dbReference type="NCBIfam" id="TIGR01499">
    <property type="entry name" value="folC"/>
    <property type="match status" value="1"/>
</dbReference>
<evidence type="ECO:0000256" key="1">
    <source>
        <dbReference type="ARBA" id="ARBA00005150"/>
    </source>
</evidence>